<dbReference type="AlphaFoldDB" id="A0A8J5GVA2"/>
<name>A0A8J5GVA2_ZINOF</name>
<evidence type="ECO:0000313" key="1">
    <source>
        <dbReference type="EMBL" id="KAG6515228.1"/>
    </source>
</evidence>
<accession>A0A8J5GVA2</accession>
<reference evidence="1 2" key="1">
    <citation type="submission" date="2020-08" db="EMBL/GenBank/DDBJ databases">
        <title>Plant Genome Project.</title>
        <authorList>
            <person name="Zhang R.-G."/>
        </authorList>
    </citation>
    <scope>NUCLEOTIDE SEQUENCE [LARGE SCALE GENOMIC DNA]</scope>
    <source>
        <tissue evidence="1">Rhizome</tissue>
    </source>
</reference>
<organism evidence="1 2">
    <name type="scientific">Zingiber officinale</name>
    <name type="common">Ginger</name>
    <name type="synonym">Amomum zingiber</name>
    <dbReference type="NCBI Taxonomy" id="94328"/>
    <lineage>
        <taxon>Eukaryota</taxon>
        <taxon>Viridiplantae</taxon>
        <taxon>Streptophyta</taxon>
        <taxon>Embryophyta</taxon>
        <taxon>Tracheophyta</taxon>
        <taxon>Spermatophyta</taxon>
        <taxon>Magnoliopsida</taxon>
        <taxon>Liliopsida</taxon>
        <taxon>Zingiberales</taxon>
        <taxon>Zingiberaceae</taxon>
        <taxon>Zingiber</taxon>
    </lineage>
</organism>
<protein>
    <submittedName>
        <fullName evidence="1">Uncharacterized protein</fullName>
    </submittedName>
</protein>
<dbReference type="EMBL" id="JACMSC010000007">
    <property type="protein sequence ID" value="KAG6515228.1"/>
    <property type="molecule type" value="Genomic_DNA"/>
</dbReference>
<dbReference type="Proteomes" id="UP000734854">
    <property type="component" value="Unassembled WGS sequence"/>
</dbReference>
<keyword evidence="2" id="KW-1185">Reference proteome</keyword>
<proteinExistence type="predicted"/>
<evidence type="ECO:0000313" key="2">
    <source>
        <dbReference type="Proteomes" id="UP000734854"/>
    </source>
</evidence>
<gene>
    <name evidence="1" type="ORF">ZIOFF_025613</name>
</gene>
<sequence length="147" mass="16090">MRLENNKRSLLGCRSVFLHSSDFSTTPTPRRLDAPLLPEPCIKPPPLDSSVRVTLCPPLFVFVFFAVPYPISRFSVELSSVASAARSVAFSRSCSSFFPRSRVSLSAGSRSGWRSPIFSSAQIRGSAAVNSLFSRKMATVGMQNSRI</sequence>
<comment type="caution">
    <text evidence="1">The sequence shown here is derived from an EMBL/GenBank/DDBJ whole genome shotgun (WGS) entry which is preliminary data.</text>
</comment>